<evidence type="ECO:0000256" key="8">
    <source>
        <dbReference type="ARBA" id="ARBA00023002"/>
    </source>
</evidence>
<keyword evidence="7" id="KW-0521">NADP</keyword>
<dbReference type="InterPro" id="IPR018517">
    <property type="entry name" value="tRNA_hU_synthase_CS"/>
</dbReference>
<evidence type="ECO:0000256" key="12">
    <source>
        <dbReference type="ARBA" id="ARBA00049513"/>
    </source>
</evidence>
<comment type="similarity">
    <text evidence="2">Belongs to the Dus family. Dus3 subfamily.</text>
</comment>
<organism evidence="14 15">
    <name type="scientific">Ditylenchus dipsaci</name>
    <dbReference type="NCBI Taxonomy" id="166011"/>
    <lineage>
        <taxon>Eukaryota</taxon>
        <taxon>Metazoa</taxon>
        <taxon>Ecdysozoa</taxon>
        <taxon>Nematoda</taxon>
        <taxon>Chromadorea</taxon>
        <taxon>Rhabditida</taxon>
        <taxon>Tylenchina</taxon>
        <taxon>Tylenchomorpha</taxon>
        <taxon>Sphaerularioidea</taxon>
        <taxon>Anguinidae</taxon>
        <taxon>Anguininae</taxon>
        <taxon>Ditylenchus</taxon>
    </lineage>
</organism>
<proteinExistence type="inferred from homology"/>
<comment type="catalytic activity">
    <reaction evidence="10">
        <text>a 5,6-dihydrouridine in mRNA + NAD(+) = a uridine in mRNA + NADH + H(+)</text>
        <dbReference type="Rhea" id="RHEA:69851"/>
        <dbReference type="Rhea" id="RHEA-COMP:14658"/>
        <dbReference type="Rhea" id="RHEA-COMP:17789"/>
        <dbReference type="ChEBI" id="CHEBI:15378"/>
        <dbReference type="ChEBI" id="CHEBI:57540"/>
        <dbReference type="ChEBI" id="CHEBI:57945"/>
        <dbReference type="ChEBI" id="CHEBI:65315"/>
        <dbReference type="ChEBI" id="CHEBI:74443"/>
    </reaction>
    <physiologicalReaction direction="right-to-left" evidence="10">
        <dbReference type="Rhea" id="RHEA:69853"/>
    </physiologicalReaction>
</comment>
<comment type="catalytic activity">
    <reaction evidence="9">
        <text>5,6-dihydrouridine(47) in tRNA + NAD(+) = uridine(47) in tRNA + NADH + H(+)</text>
        <dbReference type="Rhea" id="RHEA:53364"/>
        <dbReference type="Rhea" id="RHEA-COMP:13539"/>
        <dbReference type="Rhea" id="RHEA-COMP:13540"/>
        <dbReference type="ChEBI" id="CHEBI:15378"/>
        <dbReference type="ChEBI" id="CHEBI:57540"/>
        <dbReference type="ChEBI" id="CHEBI:57945"/>
        <dbReference type="ChEBI" id="CHEBI:65315"/>
        <dbReference type="ChEBI" id="CHEBI:74443"/>
        <dbReference type="EC" id="1.3.1.89"/>
    </reaction>
    <physiologicalReaction direction="right-to-left" evidence="9">
        <dbReference type="Rhea" id="RHEA:53366"/>
    </physiologicalReaction>
</comment>
<dbReference type="EC" id="1.3.1.89" evidence="3"/>
<dbReference type="Proteomes" id="UP000887574">
    <property type="component" value="Unplaced"/>
</dbReference>
<evidence type="ECO:0000256" key="2">
    <source>
        <dbReference type="ARBA" id="ARBA00005451"/>
    </source>
</evidence>
<dbReference type="PROSITE" id="PS01136">
    <property type="entry name" value="UPF0034"/>
    <property type="match status" value="1"/>
</dbReference>
<evidence type="ECO:0000313" key="14">
    <source>
        <dbReference type="Proteomes" id="UP000887574"/>
    </source>
</evidence>
<evidence type="ECO:0000313" key="15">
    <source>
        <dbReference type="WBParaSite" id="jg22610"/>
    </source>
</evidence>
<evidence type="ECO:0000256" key="10">
    <source>
        <dbReference type="ARBA" id="ARBA00048342"/>
    </source>
</evidence>
<evidence type="ECO:0000256" key="7">
    <source>
        <dbReference type="ARBA" id="ARBA00022857"/>
    </source>
</evidence>
<name>A0A915DSZ9_9BILA</name>
<dbReference type="GO" id="GO:0050660">
    <property type="term" value="F:flavin adenine dinucleotide binding"/>
    <property type="evidence" value="ECO:0007669"/>
    <property type="project" value="InterPro"/>
</dbReference>
<comment type="cofactor">
    <cofactor evidence="1">
        <name>FMN</name>
        <dbReference type="ChEBI" id="CHEBI:58210"/>
    </cofactor>
</comment>
<evidence type="ECO:0000256" key="11">
    <source>
        <dbReference type="ARBA" id="ARBA00049447"/>
    </source>
</evidence>
<keyword evidence="8" id="KW-0560">Oxidoreductase</keyword>
<accession>A0A915DSZ9</accession>
<dbReference type="GO" id="GO:0102265">
    <property type="term" value="F:tRNA-dihydrouridine47 synthase activity"/>
    <property type="evidence" value="ECO:0007669"/>
    <property type="project" value="UniProtKB-EC"/>
</dbReference>
<evidence type="ECO:0000256" key="4">
    <source>
        <dbReference type="ARBA" id="ARBA00022630"/>
    </source>
</evidence>
<dbReference type="PANTHER" id="PTHR45846">
    <property type="entry name" value="TRNA-DIHYDROURIDINE(47) SYNTHASE [NAD(P)(+)]-LIKE"/>
    <property type="match status" value="1"/>
</dbReference>
<feature type="domain" description="DUS-like FMN-binding" evidence="13">
    <location>
        <begin position="97"/>
        <end position="204"/>
    </location>
</feature>
<dbReference type="InterPro" id="IPR035587">
    <property type="entry name" value="DUS-like_FMN-bd"/>
</dbReference>
<dbReference type="SUPFAM" id="SSF51395">
    <property type="entry name" value="FMN-linked oxidoreductases"/>
    <property type="match status" value="1"/>
</dbReference>
<keyword evidence="4" id="KW-0285">Flavoprotein</keyword>
<reference evidence="15" key="1">
    <citation type="submission" date="2022-11" db="UniProtKB">
        <authorList>
            <consortium name="WormBaseParasite"/>
        </authorList>
    </citation>
    <scope>IDENTIFICATION</scope>
</reference>
<dbReference type="Pfam" id="PF01207">
    <property type="entry name" value="Dus"/>
    <property type="match status" value="1"/>
</dbReference>
<comment type="catalytic activity">
    <reaction evidence="11">
        <text>a 5,6-dihydrouridine in mRNA + NADP(+) = a uridine in mRNA + NADPH + H(+)</text>
        <dbReference type="Rhea" id="RHEA:69855"/>
        <dbReference type="Rhea" id="RHEA-COMP:14658"/>
        <dbReference type="Rhea" id="RHEA-COMP:17789"/>
        <dbReference type="ChEBI" id="CHEBI:15378"/>
        <dbReference type="ChEBI" id="CHEBI:57783"/>
        <dbReference type="ChEBI" id="CHEBI:58349"/>
        <dbReference type="ChEBI" id="CHEBI:65315"/>
        <dbReference type="ChEBI" id="CHEBI:74443"/>
    </reaction>
    <physiologicalReaction direction="right-to-left" evidence="11">
        <dbReference type="Rhea" id="RHEA:69857"/>
    </physiologicalReaction>
</comment>
<protein>
    <recommendedName>
        <fullName evidence="3">tRNA-dihydrouridine(47) synthase [NAD(P)(+)]</fullName>
        <ecNumber evidence="3">1.3.1.89</ecNumber>
    </recommendedName>
</protein>
<dbReference type="GO" id="GO:0003723">
    <property type="term" value="F:RNA binding"/>
    <property type="evidence" value="ECO:0007669"/>
    <property type="project" value="TreeGrafter"/>
</dbReference>
<evidence type="ECO:0000256" key="3">
    <source>
        <dbReference type="ARBA" id="ARBA00012376"/>
    </source>
</evidence>
<keyword evidence="5" id="KW-0288">FMN</keyword>
<dbReference type="WBParaSite" id="jg22610">
    <property type="protein sequence ID" value="jg22610"/>
    <property type="gene ID" value="jg22610"/>
</dbReference>
<keyword evidence="6" id="KW-0819">tRNA processing</keyword>
<dbReference type="PANTHER" id="PTHR45846:SF1">
    <property type="entry name" value="TRNA-DIHYDROURIDINE(47) SYNTHASE [NAD(P)(+)]-LIKE"/>
    <property type="match status" value="1"/>
</dbReference>
<dbReference type="Gene3D" id="3.20.20.70">
    <property type="entry name" value="Aldolase class I"/>
    <property type="match status" value="1"/>
</dbReference>
<keyword evidence="14" id="KW-1185">Reference proteome</keyword>
<dbReference type="AlphaFoldDB" id="A0A915DSZ9"/>
<evidence type="ECO:0000256" key="6">
    <source>
        <dbReference type="ARBA" id="ARBA00022694"/>
    </source>
</evidence>
<evidence type="ECO:0000256" key="1">
    <source>
        <dbReference type="ARBA" id="ARBA00001917"/>
    </source>
</evidence>
<comment type="catalytic activity">
    <reaction evidence="12">
        <text>5,6-dihydrouridine(47) in tRNA + NADP(+) = uridine(47) in tRNA + NADPH + H(+)</text>
        <dbReference type="Rhea" id="RHEA:53360"/>
        <dbReference type="Rhea" id="RHEA-COMP:13539"/>
        <dbReference type="Rhea" id="RHEA-COMP:13540"/>
        <dbReference type="ChEBI" id="CHEBI:15378"/>
        <dbReference type="ChEBI" id="CHEBI:57783"/>
        <dbReference type="ChEBI" id="CHEBI:58349"/>
        <dbReference type="ChEBI" id="CHEBI:65315"/>
        <dbReference type="ChEBI" id="CHEBI:74443"/>
        <dbReference type="EC" id="1.3.1.89"/>
    </reaction>
    <physiologicalReaction direction="right-to-left" evidence="12">
        <dbReference type="Rhea" id="RHEA:53362"/>
    </physiologicalReaction>
</comment>
<evidence type="ECO:0000256" key="9">
    <source>
        <dbReference type="ARBA" id="ARBA00048266"/>
    </source>
</evidence>
<evidence type="ECO:0000259" key="13">
    <source>
        <dbReference type="Pfam" id="PF01207"/>
    </source>
</evidence>
<evidence type="ECO:0000256" key="5">
    <source>
        <dbReference type="ARBA" id="ARBA00022643"/>
    </source>
</evidence>
<dbReference type="InterPro" id="IPR013785">
    <property type="entry name" value="Aldolase_TIM"/>
</dbReference>
<sequence>MLLDSRSLSGLKVLKETKRNRHTHVVNPCMRNRYSPYLFQLDQIVKELTAVDPIRNKSEESKQLTGYMVIRKEPKIDMNSLKGKTYLASLTTVRYFSFRRLSVGLGAKITCVEIAVATGLLQGNLQEWSLVKRHPCEKIFGVQLAGGCSHTMTRATQMVVKEGEVDFVDFNLGCSLDLINHKRAGCVLANRSNRLLDFLKCMNAVAKFSYYQGRSDLETLLSSPASCSWIKISAMFLGPTPEGFLFVSKHNASAY</sequence>